<dbReference type="PANTHER" id="PTHR20934:SF0">
    <property type="entry name" value="TRANSCRIPTION ELONGATION FACTOR 1 HOMOLOG"/>
    <property type="match status" value="1"/>
</dbReference>
<keyword evidence="5" id="KW-0863">Zinc-finger</keyword>
<evidence type="ECO:0000256" key="6">
    <source>
        <dbReference type="SAM" id="MobiDB-lite"/>
    </source>
</evidence>
<organism evidence="7 8">
    <name type="scientific">Jimgerdemannia flammicorona</name>
    <dbReference type="NCBI Taxonomy" id="994334"/>
    <lineage>
        <taxon>Eukaryota</taxon>
        <taxon>Fungi</taxon>
        <taxon>Fungi incertae sedis</taxon>
        <taxon>Mucoromycota</taxon>
        <taxon>Mucoromycotina</taxon>
        <taxon>Endogonomycetes</taxon>
        <taxon>Endogonales</taxon>
        <taxon>Endogonaceae</taxon>
        <taxon>Jimgerdemannia</taxon>
    </lineage>
</organism>
<evidence type="ECO:0000256" key="5">
    <source>
        <dbReference type="RuleBase" id="RU364033"/>
    </source>
</evidence>
<dbReference type="AlphaFoldDB" id="A0A432ZYK1"/>
<evidence type="ECO:0000313" key="8">
    <source>
        <dbReference type="Proteomes" id="UP000268093"/>
    </source>
</evidence>
<evidence type="ECO:0000256" key="2">
    <source>
        <dbReference type="ARBA" id="ARBA00009730"/>
    </source>
</evidence>
<comment type="subcellular location">
    <subcellularLocation>
        <location evidence="1 5">Nucleus</location>
    </subcellularLocation>
</comment>
<reference evidence="7 8" key="1">
    <citation type="journal article" date="2018" name="New Phytol.">
        <title>Phylogenomics of Endogonaceae and evolution of mycorrhizas within Mucoromycota.</title>
        <authorList>
            <person name="Chang Y."/>
            <person name="Desiro A."/>
            <person name="Na H."/>
            <person name="Sandor L."/>
            <person name="Lipzen A."/>
            <person name="Clum A."/>
            <person name="Barry K."/>
            <person name="Grigoriev I.V."/>
            <person name="Martin F.M."/>
            <person name="Stajich J.E."/>
            <person name="Smith M.E."/>
            <person name="Bonito G."/>
            <person name="Spatafora J.W."/>
        </authorList>
    </citation>
    <scope>NUCLEOTIDE SEQUENCE [LARGE SCALE GENOMIC DNA]</scope>
    <source>
        <strain evidence="7 8">GMNB39</strain>
    </source>
</reference>
<dbReference type="Proteomes" id="UP000268093">
    <property type="component" value="Unassembled WGS sequence"/>
</dbReference>
<dbReference type="InterPro" id="IPR007808">
    <property type="entry name" value="Elf1"/>
</dbReference>
<evidence type="ECO:0000256" key="3">
    <source>
        <dbReference type="ARBA" id="ARBA00022833"/>
    </source>
</evidence>
<keyword evidence="8" id="KW-1185">Reference proteome</keyword>
<protein>
    <recommendedName>
        <fullName evidence="5">Transcription elongation factor 1 homolog</fullName>
    </recommendedName>
</protein>
<keyword evidence="5" id="KW-0479">Metal-binding</keyword>
<feature type="region of interest" description="Disordered" evidence="6">
    <location>
        <begin position="60"/>
        <end position="106"/>
    </location>
</feature>
<dbReference type="GO" id="GO:0008023">
    <property type="term" value="C:transcription elongation factor complex"/>
    <property type="evidence" value="ECO:0007669"/>
    <property type="project" value="TreeGrafter"/>
</dbReference>
<dbReference type="InterPro" id="IPR038567">
    <property type="entry name" value="T_Elf1_sf"/>
</dbReference>
<dbReference type="Pfam" id="PF05129">
    <property type="entry name" value="Zn_ribbon_Elf1"/>
    <property type="match status" value="1"/>
</dbReference>
<keyword evidence="5" id="KW-0805">Transcription regulation</keyword>
<dbReference type="Gene3D" id="2.20.25.190">
    <property type="match status" value="1"/>
</dbReference>
<sequence>MGKRKSKRKPQVKKKDVLDTQFNCLFCNYENSIECLRYLSEATDVYHKWIDACDAVNKVKPSTHGGGSAGGSHQRPVDGEEEDDYEECDRGGRRRQYADGSEEEED</sequence>
<comment type="similarity">
    <text evidence="2 5">Belongs to the ELOF1 family.</text>
</comment>
<evidence type="ECO:0000256" key="1">
    <source>
        <dbReference type="ARBA" id="ARBA00004123"/>
    </source>
</evidence>
<dbReference type="PANTHER" id="PTHR20934">
    <property type="entry name" value="TRANSCRIPTION ELONGATION FACTOR 1 HOMOLOG"/>
    <property type="match status" value="1"/>
</dbReference>
<keyword evidence="5" id="KW-0804">Transcription</keyword>
<dbReference type="SUPFAM" id="SSF57783">
    <property type="entry name" value="Zinc beta-ribbon"/>
    <property type="match status" value="1"/>
</dbReference>
<dbReference type="GO" id="GO:0006368">
    <property type="term" value="P:transcription elongation by RNA polymerase II"/>
    <property type="evidence" value="ECO:0007669"/>
    <property type="project" value="TreeGrafter"/>
</dbReference>
<name>A0A432ZYK1_9FUNG</name>
<dbReference type="GO" id="GO:0008270">
    <property type="term" value="F:zinc ion binding"/>
    <property type="evidence" value="ECO:0007669"/>
    <property type="project" value="UniProtKB-KW"/>
</dbReference>
<evidence type="ECO:0000313" key="7">
    <source>
        <dbReference type="EMBL" id="RUO95577.1"/>
    </source>
</evidence>
<accession>A0A432ZYK1</accession>
<dbReference type="GO" id="GO:0000993">
    <property type="term" value="F:RNA polymerase II complex binding"/>
    <property type="evidence" value="ECO:0007669"/>
    <property type="project" value="TreeGrafter"/>
</dbReference>
<gene>
    <name evidence="7" type="ORF">BC936DRAFT_143714</name>
</gene>
<dbReference type="EMBL" id="RBNI01028123">
    <property type="protein sequence ID" value="RUO95577.1"/>
    <property type="molecule type" value="Genomic_DNA"/>
</dbReference>
<comment type="function">
    <text evidence="5">Transcription elongation factor implicated in the maintenance of proper chromatin structure in actively transcribed regions.</text>
</comment>
<proteinExistence type="inferred from homology"/>
<keyword evidence="4 5" id="KW-0539">Nucleus</keyword>
<keyword evidence="3 5" id="KW-0862">Zinc</keyword>
<dbReference type="OrthoDB" id="445983at2759"/>
<evidence type="ECO:0000256" key="4">
    <source>
        <dbReference type="ARBA" id="ARBA00023242"/>
    </source>
</evidence>
<comment type="caution">
    <text evidence="7">The sequence shown here is derived from an EMBL/GenBank/DDBJ whole genome shotgun (WGS) entry which is preliminary data.</text>
</comment>